<dbReference type="SUPFAM" id="SSF56219">
    <property type="entry name" value="DNase I-like"/>
    <property type="match status" value="1"/>
</dbReference>
<protein>
    <submittedName>
        <fullName evidence="2">Endonuclease/exonuclease/phosphatase family protein</fullName>
    </submittedName>
</protein>
<dbReference type="GO" id="GO:0004519">
    <property type="term" value="F:endonuclease activity"/>
    <property type="evidence" value="ECO:0007669"/>
    <property type="project" value="UniProtKB-KW"/>
</dbReference>
<proteinExistence type="predicted"/>
<gene>
    <name evidence="2" type="ORF">ACFL6M_03405</name>
</gene>
<sequence>MASPFGKPKFAYDYDLTTEKKAFNKFFTDPNRGIPKKKKNEFDLASWNIANLGAQKRRPKDLKLIAHMLSKFDLIAVQEVNEQLDHLSKILGHLKTRGYAAVFTDPAGNDERLAVVYRKSKVRPRQLIGELDHNPNGTVKDGQYILRAKSIKVSAGGKKRNFKFYNFNRNPQLTSWEVVGRKYTFVLANVHIYWGKPDPSTTTSDAKKKKRAMFNQRIGEVFYLANWASETTTKPKKRKLAYDPNIILLGDMNIPTIGTPDLVYKALCRKGMRPTKYSTEMGTTIGEFTKYDQVVFTQVTDVTPINAHTTTVVDFDNYLFKKLWDDASKTDVQFKAWTRFAVSDHRPLFVRLKV</sequence>
<keyword evidence="2" id="KW-0255">Endonuclease</keyword>
<reference evidence="2 3" key="1">
    <citation type="submission" date="2024-09" db="EMBL/GenBank/DDBJ databases">
        <authorList>
            <person name="D'Angelo T."/>
        </authorList>
    </citation>
    <scope>NUCLEOTIDE SEQUENCE [LARGE SCALE GENOMIC DNA]</scope>
    <source>
        <strain evidence="2">SAG AM-320-E07</strain>
    </source>
</reference>
<accession>A0ABV6YJV3</accession>
<evidence type="ECO:0000313" key="3">
    <source>
        <dbReference type="Proteomes" id="UP001593833"/>
    </source>
</evidence>
<dbReference type="Gene3D" id="3.60.10.10">
    <property type="entry name" value="Endonuclease/exonuclease/phosphatase"/>
    <property type="match status" value="1"/>
</dbReference>
<dbReference type="InterPro" id="IPR036691">
    <property type="entry name" value="Endo/exonu/phosph_ase_sf"/>
</dbReference>
<dbReference type="InterPro" id="IPR005135">
    <property type="entry name" value="Endo/exonuclease/phosphatase"/>
</dbReference>
<keyword evidence="3" id="KW-1185">Reference proteome</keyword>
<dbReference type="Pfam" id="PF03372">
    <property type="entry name" value="Exo_endo_phos"/>
    <property type="match status" value="1"/>
</dbReference>
<dbReference type="EMBL" id="JBHPKH010000025">
    <property type="protein sequence ID" value="MFC1572627.1"/>
    <property type="molecule type" value="Genomic_DNA"/>
</dbReference>
<dbReference type="Proteomes" id="UP001593833">
    <property type="component" value="Unassembled WGS sequence"/>
</dbReference>
<evidence type="ECO:0000259" key="1">
    <source>
        <dbReference type="Pfam" id="PF03372"/>
    </source>
</evidence>
<organism evidence="2 3">
    <name type="scientific">Eiseniibacteriota bacterium</name>
    <dbReference type="NCBI Taxonomy" id="2212470"/>
    <lineage>
        <taxon>Bacteria</taxon>
        <taxon>Candidatus Eiseniibacteriota</taxon>
    </lineage>
</organism>
<evidence type="ECO:0000313" key="2">
    <source>
        <dbReference type="EMBL" id="MFC1572627.1"/>
    </source>
</evidence>
<feature type="domain" description="Endonuclease/exonuclease/phosphatase" evidence="1">
    <location>
        <begin position="45"/>
        <end position="254"/>
    </location>
</feature>
<dbReference type="PANTHER" id="PTHR11371">
    <property type="entry name" value="DEOXYRIBONUCLEASE"/>
    <property type="match status" value="1"/>
</dbReference>
<keyword evidence="2" id="KW-0378">Hydrolase</keyword>
<name>A0ABV6YJV3_UNCEI</name>
<comment type="caution">
    <text evidence="2">The sequence shown here is derived from an EMBL/GenBank/DDBJ whole genome shotgun (WGS) entry which is preliminary data.</text>
</comment>
<keyword evidence="2" id="KW-0540">Nuclease</keyword>
<dbReference type="PANTHER" id="PTHR11371:SF31">
    <property type="entry name" value="EXTRACELLULAR NUCLEASE"/>
    <property type="match status" value="1"/>
</dbReference>